<evidence type="ECO:0000256" key="13">
    <source>
        <dbReference type="ARBA" id="ARBA00057883"/>
    </source>
</evidence>
<evidence type="ECO:0000256" key="11">
    <source>
        <dbReference type="ARBA" id="ARBA00050886"/>
    </source>
</evidence>
<comment type="similarity">
    <text evidence="9">Belongs to the glycosyltransferase 8 family. Glycogenin subfamily.</text>
</comment>
<dbReference type="GO" id="GO:0046872">
    <property type="term" value="F:metal ion binding"/>
    <property type="evidence" value="ECO:0007669"/>
    <property type="project" value="UniProtKB-KW"/>
</dbReference>
<evidence type="ECO:0000313" key="15">
    <source>
        <dbReference type="EMBL" id="OTF76748.1"/>
    </source>
</evidence>
<evidence type="ECO:0000256" key="2">
    <source>
        <dbReference type="ARBA" id="ARBA00004496"/>
    </source>
</evidence>
<dbReference type="EC" id="2.4.1.186" evidence="10"/>
<dbReference type="SUPFAM" id="SSF53448">
    <property type="entry name" value="Nucleotide-diphospho-sugar transferases"/>
    <property type="match status" value="1"/>
</dbReference>
<dbReference type="EMBL" id="MUJZ01035957">
    <property type="protein sequence ID" value="OTF76748.1"/>
    <property type="molecule type" value="Genomic_DNA"/>
</dbReference>
<dbReference type="InterPro" id="IPR029044">
    <property type="entry name" value="Nucleotide-diphossugar_trans"/>
</dbReference>
<keyword evidence="3" id="KW-0963">Cytoplasm</keyword>
<comment type="function">
    <text evidence="13">Self-glucosylating initiator of glycogen synthesis. It catalyzes the formation of a short alpha (1,4)-glucosyl chain covalently attached via a glucose 1-O-tyrosyl linkage to internal tyrosine residues and these chains act as primers for the elongation reaction catalyzed by glycogen synthase.</text>
</comment>
<proteinExistence type="inferred from homology"/>
<dbReference type="InterPro" id="IPR002495">
    <property type="entry name" value="Glyco_trans_8"/>
</dbReference>
<dbReference type="OrthoDB" id="2014201at2759"/>
<dbReference type="GO" id="GO:0008466">
    <property type="term" value="F:glycogenin glucosyltransferase activity"/>
    <property type="evidence" value="ECO:0007669"/>
    <property type="project" value="UniProtKB-EC"/>
</dbReference>
<feature type="region of interest" description="Disordered" evidence="14">
    <location>
        <begin position="173"/>
        <end position="201"/>
    </location>
</feature>
<evidence type="ECO:0000256" key="7">
    <source>
        <dbReference type="ARBA" id="ARBA00023180"/>
    </source>
</evidence>
<dbReference type="Proteomes" id="UP000194236">
    <property type="component" value="Unassembled WGS sequence"/>
</dbReference>
<comment type="cofactor">
    <cofactor evidence="1">
        <name>Mn(2+)</name>
        <dbReference type="ChEBI" id="CHEBI:29035"/>
    </cofactor>
</comment>
<comment type="catalytic activity">
    <reaction evidence="12">
        <text>L-tyrosyl-[glycogenin] + UDP-alpha-D-glucose = alpha-D-glucosyl-L-tyrosyl-[glycogenin] + UDP + H(+)</text>
        <dbReference type="Rhea" id="RHEA:23360"/>
        <dbReference type="Rhea" id="RHEA-COMP:14604"/>
        <dbReference type="Rhea" id="RHEA-COMP:14605"/>
        <dbReference type="ChEBI" id="CHEBI:15378"/>
        <dbReference type="ChEBI" id="CHEBI:46858"/>
        <dbReference type="ChEBI" id="CHEBI:58223"/>
        <dbReference type="ChEBI" id="CHEBI:58885"/>
        <dbReference type="ChEBI" id="CHEBI:140573"/>
        <dbReference type="EC" id="2.4.1.186"/>
    </reaction>
</comment>
<dbReference type="FunFam" id="3.90.550.10:FF:000092">
    <property type="entry name" value="Glycogenin 2"/>
    <property type="match status" value="1"/>
</dbReference>
<dbReference type="GO" id="GO:0005978">
    <property type="term" value="P:glycogen biosynthetic process"/>
    <property type="evidence" value="ECO:0007669"/>
    <property type="project" value="UniProtKB-KW"/>
</dbReference>
<dbReference type="GO" id="GO:0005737">
    <property type="term" value="C:cytoplasm"/>
    <property type="evidence" value="ECO:0007669"/>
    <property type="project" value="UniProtKB-SubCell"/>
</dbReference>
<keyword evidence="5" id="KW-0479">Metal-binding</keyword>
<comment type="caution">
    <text evidence="15">The sequence shown here is derived from an EMBL/GenBank/DDBJ whole genome shotgun (WGS) entry which is preliminary data.</text>
</comment>
<evidence type="ECO:0000256" key="5">
    <source>
        <dbReference type="ARBA" id="ARBA00022723"/>
    </source>
</evidence>
<keyword evidence="6" id="KW-0320">Glycogen biosynthesis</keyword>
<evidence type="ECO:0000256" key="14">
    <source>
        <dbReference type="SAM" id="MobiDB-lite"/>
    </source>
</evidence>
<evidence type="ECO:0000256" key="1">
    <source>
        <dbReference type="ARBA" id="ARBA00001936"/>
    </source>
</evidence>
<dbReference type="PANTHER" id="PTHR11183">
    <property type="entry name" value="GLYCOGENIN SUBFAMILY MEMBER"/>
    <property type="match status" value="1"/>
</dbReference>
<evidence type="ECO:0000256" key="6">
    <source>
        <dbReference type="ARBA" id="ARBA00023056"/>
    </source>
</evidence>
<comment type="subcellular location">
    <subcellularLocation>
        <location evidence="2">Cytoplasm</location>
    </subcellularLocation>
</comment>
<keyword evidence="4" id="KW-0808">Transferase</keyword>
<organism evidence="15 16">
    <name type="scientific">Euroglyphus maynei</name>
    <name type="common">Mayne's house dust mite</name>
    <dbReference type="NCBI Taxonomy" id="6958"/>
    <lineage>
        <taxon>Eukaryota</taxon>
        <taxon>Metazoa</taxon>
        <taxon>Ecdysozoa</taxon>
        <taxon>Arthropoda</taxon>
        <taxon>Chelicerata</taxon>
        <taxon>Arachnida</taxon>
        <taxon>Acari</taxon>
        <taxon>Acariformes</taxon>
        <taxon>Sarcoptiformes</taxon>
        <taxon>Astigmata</taxon>
        <taxon>Psoroptidia</taxon>
        <taxon>Analgoidea</taxon>
        <taxon>Pyroglyphidae</taxon>
        <taxon>Pyroglyphinae</taxon>
        <taxon>Euroglyphus</taxon>
    </lineage>
</organism>
<keyword evidence="7" id="KW-0325">Glycoprotein</keyword>
<feature type="compositionally biased region" description="Low complexity" evidence="14">
    <location>
        <begin position="180"/>
        <end position="195"/>
    </location>
</feature>
<evidence type="ECO:0000256" key="9">
    <source>
        <dbReference type="ARBA" id="ARBA00038162"/>
    </source>
</evidence>
<keyword evidence="16" id="KW-1185">Reference proteome</keyword>
<dbReference type="AlphaFoldDB" id="A0A1Y3BA02"/>
<protein>
    <recommendedName>
        <fullName evidence="10">glycogenin glucosyltransferase</fullName>
        <ecNumber evidence="10">2.4.1.186</ecNumber>
    </recommendedName>
</protein>
<evidence type="ECO:0000256" key="10">
    <source>
        <dbReference type="ARBA" id="ARBA00038934"/>
    </source>
</evidence>
<evidence type="ECO:0000256" key="3">
    <source>
        <dbReference type="ARBA" id="ARBA00022490"/>
    </source>
</evidence>
<keyword evidence="8" id="KW-0464">Manganese</keyword>
<comment type="catalytic activity">
    <reaction evidence="11">
        <text>[1,4-alpha-D-glucosyl](n)-L-tyrosyl-[glycogenin] + UDP-alpha-D-glucose = [1,4-alpha-D-glucosyl](n+1)-L-tyrosyl-[glycogenin] + UDP + H(+)</text>
        <dbReference type="Rhea" id="RHEA:56560"/>
        <dbReference type="Rhea" id="RHEA-COMP:14606"/>
        <dbReference type="Rhea" id="RHEA-COMP:14607"/>
        <dbReference type="ChEBI" id="CHEBI:15378"/>
        <dbReference type="ChEBI" id="CHEBI:58223"/>
        <dbReference type="ChEBI" id="CHEBI:58885"/>
        <dbReference type="ChEBI" id="CHEBI:140574"/>
        <dbReference type="EC" id="2.4.1.186"/>
    </reaction>
</comment>
<name>A0A1Y3BA02_EURMA</name>
<evidence type="ECO:0000313" key="16">
    <source>
        <dbReference type="Proteomes" id="UP000194236"/>
    </source>
</evidence>
<dbReference type="Gene3D" id="3.90.550.10">
    <property type="entry name" value="Spore Coat Polysaccharide Biosynthesis Protein SpsA, Chain A"/>
    <property type="match status" value="1"/>
</dbReference>
<sequence>MDADTLVMKNIDELFEREELSAVPDIGWPDCFNSGLFVYRPSEQTFNGLIEMAARDGSFDGGDQGLLNQYFSDWSTRDIGRHLSFIYNMTLVSTYSYLPAYKRFGKNVKVIHFLGALKPWYCSYNASLGKLNTFIGNDQQRCFIEKWWQMMFTNVHPAIEQLNLVGSMSNMAIDNPNQPSPSSTSTSEATAAAASTEDENRYQAWQQGQMDYLGADSFDNIQKHLDESIGHGQ</sequence>
<gene>
    <name evidence="15" type="ORF">BLA29_002798</name>
</gene>
<reference evidence="15 16" key="1">
    <citation type="submission" date="2017-03" db="EMBL/GenBank/DDBJ databases">
        <title>Genome Survey of Euroglyphus maynei.</title>
        <authorList>
            <person name="Arlian L.G."/>
            <person name="Morgan M.S."/>
            <person name="Rider S.D."/>
        </authorList>
    </citation>
    <scope>NUCLEOTIDE SEQUENCE [LARGE SCALE GENOMIC DNA]</scope>
    <source>
        <strain evidence="15">Arlian Lab</strain>
        <tissue evidence="15">Whole body</tissue>
    </source>
</reference>
<accession>A0A1Y3BA02</accession>
<evidence type="ECO:0000256" key="12">
    <source>
        <dbReference type="ARBA" id="ARBA00052293"/>
    </source>
</evidence>
<evidence type="ECO:0000256" key="8">
    <source>
        <dbReference type="ARBA" id="ARBA00023211"/>
    </source>
</evidence>
<dbReference type="Pfam" id="PF01501">
    <property type="entry name" value="Glyco_transf_8"/>
    <property type="match status" value="1"/>
</dbReference>
<evidence type="ECO:0000256" key="4">
    <source>
        <dbReference type="ARBA" id="ARBA00022679"/>
    </source>
</evidence>
<dbReference type="InterPro" id="IPR050587">
    <property type="entry name" value="GNT1/Glycosyltrans_8"/>
</dbReference>